<dbReference type="Proteomes" id="UP000094043">
    <property type="component" value="Chromosome 4"/>
</dbReference>
<dbReference type="KEGG" id="cdep:91087904"/>
<organism evidence="1 2">
    <name type="scientific">Cryptococcus depauperatus CBS 7841</name>
    <dbReference type="NCBI Taxonomy" id="1295531"/>
    <lineage>
        <taxon>Eukaryota</taxon>
        <taxon>Fungi</taxon>
        <taxon>Dikarya</taxon>
        <taxon>Basidiomycota</taxon>
        <taxon>Agaricomycotina</taxon>
        <taxon>Tremellomycetes</taxon>
        <taxon>Tremellales</taxon>
        <taxon>Cryptococcaceae</taxon>
        <taxon>Cryptococcus</taxon>
    </lineage>
</organism>
<name>A0AAJ8M1V7_9TREE</name>
<accession>A0AAJ8M1V7</accession>
<keyword evidence="2" id="KW-1185">Reference proteome</keyword>
<protein>
    <submittedName>
        <fullName evidence="1">Uncharacterized protein</fullName>
    </submittedName>
</protein>
<evidence type="ECO:0000313" key="2">
    <source>
        <dbReference type="Proteomes" id="UP000094043"/>
    </source>
</evidence>
<gene>
    <name evidence="1" type="ORF">L203_103694</name>
</gene>
<dbReference type="RefSeq" id="XP_066069183.1">
    <property type="nucleotide sequence ID" value="XM_066213086.1"/>
</dbReference>
<reference evidence="1" key="3">
    <citation type="submission" date="2024-01" db="EMBL/GenBank/DDBJ databases">
        <authorList>
            <person name="Coelho M.A."/>
            <person name="David-Palma M."/>
            <person name="Shea T."/>
            <person name="Sun S."/>
            <person name="Cuomo C.A."/>
            <person name="Heitman J."/>
        </authorList>
    </citation>
    <scope>NUCLEOTIDE SEQUENCE</scope>
    <source>
        <strain evidence="1">CBS 7841</strain>
    </source>
</reference>
<dbReference type="AlphaFoldDB" id="A0AAJ8M1V7"/>
<sequence>MMSWSFDASLELGRSERSLGQKAGTDVIVRELPYRPIAFGFAKTSPMMIQARVINGLVNDNVAVLKSVIAELCD</sequence>
<evidence type="ECO:0000313" key="1">
    <source>
        <dbReference type="EMBL" id="WVN88483.1"/>
    </source>
</evidence>
<reference evidence="1" key="2">
    <citation type="journal article" date="2022" name="Elife">
        <title>Obligate sexual reproduction of a homothallic fungus closely related to the Cryptococcus pathogenic species complex.</title>
        <authorList>
            <person name="Passer A.R."/>
            <person name="Clancey S.A."/>
            <person name="Shea T."/>
            <person name="David-Palma M."/>
            <person name="Averette A.F."/>
            <person name="Boekhout T."/>
            <person name="Porcel B.M."/>
            <person name="Nowrousian M."/>
            <person name="Cuomo C.A."/>
            <person name="Sun S."/>
            <person name="Heitman J."/>
            <person name="Coelho M.A."/>
        </authorList>
    </citation>
    <scope>NUCLEOTIDE SEQUENCE</scope>
    <source>
        <strain evidence="1">CBS 7841</strain>
    </source>
</reference>
<dbReference type="EMBL" id="CP143787">
    <property type="protein sequence ID" value="WVN88483.1"/>
    <property type="molecule type" value="Genomic_DNA"/>
</dbReference>
<reference evidence="1" key="1">
    <citation type="submission" date="2016-06" db="EMBL/GenBank/DDBJ databases">
        <authorList>
            <person name="Cuomo C."/>
            <person name="Litvintseva A."/>
            <person name="Heitman J."/>
            <person name="Chen Y."/>
            <person name="Sun S."/>
            <person name="Springer D."/>
            <person name="Dromer F."/>
            <person name="Young S."/>
            <person name="Zeng Q."/>
            <person name="Chapman S."/>
            <person name="Gujja S."/>
            <person name="Saif S."/>
            <person name="Birren B."/>
        </authorList>
    </citation>
    <scope>NUCLEOTIDE SEQUENCE</scope>
    <source>
        <strain evidence="1">CBS 7841</strain>
    </source>
</reference>
<dbReference type="GeneID" id="91087904"/>
<proteinExistence type="predicted"/>